<dbReference type="PANTHER" id="PTHR37299">
    <property type="entry name" value="TRANSCRIPTIONAL REGULATOR-RELATED"/>
    <property type="match status" value="1"/>
</dbReference>
<protein>
    <submittedName>
        <fullName evidence="4">Response regulator</fullName>
    </submittedName>
</protein>
<keyword evidence="1" id="KW-0597">Phosphoprotein</keyword>
<dbReference type="InterPro" id="IPR011006">
    <property type="entry name" value="CheY-like_superfamily"/>
</dbReference>
<dbReference type="InterPro" id="IPR046947">
    <property type="entry name" value="LytR-like"/>
</dbReference>
<dbReference type="PROSITE" id="PS50110">
    <property type="entry name" value="RESPONSE_REGULATORY"/>
    <property type="match status" value="1"/>
</dbReference>
<dbReference type="EMBL" id="WPIN01000004">
    <property type="protein sequence ID" value="MVM31144.1"/>
    <property type="molecule type" value="Genomic_DNA"/>
</dbReference>
<dbReference type="GO" id="GO:0000156">
    <property type="term" value="F:phosphorelay response regulator activity"/>
    <property type="evidence" value="ECO:0007669"/>
    <property type="project" value="InterPro"/>
</dbReference>
<dbReference type="RefSeq" id="WP_157585726.1">
    <property type="nucleotide sequence ID" value="NZ_WPIN01000004.1"/>
</dbReference>
<evidence type="ECO:0000259" key="2">
    <source>
        <dbReference type="PROSITE" id="PS50110"/>
    </source>
</evidence>
<dbReference type="PROSITE" id="PS50930">
    <property type="entry name" value="HTH_LYTTR"/>
    <property type="match status" value="1"/>
</dbReference>
<dbReference type="GO" id="GO:0003677">
    <property type="term" value="F:DNA binding"/>
    <property type="evidence" value="ECO:0007669"/>
    <property type="project" value="InterPro"/>
</dbReference>
<dbReference type="InterPro" id="IPR001789">
    <property type="entry name" value="Sig_transdc_resp-reg_receiver"/>
</dbReference>
<dbReference type="Gene3D" id="3.40.50.2300">
    <property type="match status" value="1"/>
</dbReference>
<keyword evidence="5" id="KW-1185">Reference proteome</keyword>
<comment type="caution">
    <text evidence="4">The sequence shown here is derived from an EMBL/GenBank/DDBJ whole genome shotgun (WGS) entry which is preliminary data.</text>
</comment>
<feature type="domain" description="HTH LytTR-type" evidence="3">
    <location>
        <begin position="152"/>
        <end position="266"/>
    </location>
</feature>
<dbReference type="SMART" id="SM00448">
    <property type="entry name" value="REC"/>
    <property type="match status" value="1"/>
</dbReference>
<dbReference type="AlphaFoldDB" id="A0A7K1SBE3"/>
<dbReference type="PANTHER" id="PTHR37299:SF1">
    <property type="entry name" value="STAGE 0 SPORULATION PROTEIN A HOMOLOG"/>
    <property type="match status" value="1"/>
</dbReference>
<dbReference type="Gene3D" id="2.40.50.1020">
    <property type="entry name" value="LytTr DNA-binding domain"/>
    <property type="match status" value="1"/>
</dbReference>
<gene>
    <name evidence="4" type="ORF">GO755_13970</name>
</gene>
<reference evidence="4 5" key="1">
    <citation type="submission" date="2019-12" db="EMBL/GenBank/DDBJ databases">
        <title>Spirosoma sp. HMF4905 genome sequencing and assembly.</title>
        <authorList>
            <person name="Kang H."/>
            <person name="Cha I."/>
            <person name="Kim H."/>
            <person name="Joh K."/>
        </authorList>
    </citation>
    <scope>NUCLEOTIDE SEQUENCE [LARGE SCALE GENOMIC DNA]</scope>
    <source>
        <strain evidence="4 5">HMF4905</strain>
    </source>
</reference>
<feature type="domain" description="Response regulatory" evidence="2">
    <location>
        <begin position="5"/>
        <end position="118"/>
    </location>
</feature>
<dbReference type="SMART" id="SM00850">
    <property type="entry name" value="LytTR"/>
    <property type="match status" value="1"/>
</dbReference>
<organism evidence="4 5">
    <name type="scientific">Spirosoma arboris</name>
    <dbReference type="NCBI Taxonomy" id="2682092"/>
    <lineage>
        <taxon>Bacteria</taxon>
        <taxon>Pseudomonadati</taxon>
        <taxon>Bacteroidota</taxon>
        <taxon>Cytophagia</taxon>
        <taxon>Cytophagales</taxon>
        <taxon>Cytophagaceae</taxon>
        <taxon>Spirosoma</taxon>
    </lineage>
</organism>
<sequence length="268" mass="31152">MPIYRSIIIDDEVLARGVIRTFLQTDPSINIVDEAGNGAEAVIKILQHRPDLIFLDIQMPEFDGFEVLTEIWPHHQPFVVFTTAYDQYALRAFEVNAIDYLLKPFNEVRFYQALGRVQERLAQQAQPRIETLVNQLITEQASQPRGAYLRRILVKETGRMYFVNTDEISHLDADGNYITLHTENRSDRNAGAGLERHTIYESLTSLETKLDPADFVRIHRSYIVNLNYIAEVETYFNGDYIVKLKNGQQLKWTRNYRDNLKAFYAKSM</sequence>
<evidence type="ECO:0000313" key="4">
    <source>
        <dbReference type="EMBL" id="MVM31144.1"/>
    </source>
</evidence>
<name>A0A7K1SBE3_9BACT</name>
<evidence type="ECO:0000256" key="1">
    <source>
        <dbReference type="PROSITE-ProRule" id="PRU00169"/>
    </source>
</evidence>
<dbReference type="InterPro" id="IPR007492">
    <property type="entry name" value="LytTR_DNA-bd_dom"/>
</dbReference>
<dbReference type="Pfam" id="PF04397">
    <property type="entry name" value="LytTR"/>
    <property type="match status" value="1"/>
</dbReference>
<accession>A0A7K1SBE3</accession>
<feature type="modified residue" description="4-aspartylphosphate" evidence="1">
    <location>
        <position position="56"/>
    </location>
</feature>
<evidence type="ECO:0000259" key="3">
    <source>
        <dbReference type="PROSITE" id="PS50930"/>
    </source>
</evidence>
<dbReference type="Proteomes" id="UP000436006">
    <property type="component" value="Unassembled WGS sequence"/>
</dbReference>
<dbReference type="SUPFAM" id="SSF52172">
    <property type="entry name" value="CheY-like"/>
    <property type="match status" value="1"/>
</dbReference>
<proteinExistence type="predicted"/>
<dbReference type="Pfam" id="PF00072">
    <property type="entry name" value="Response_reg"/>
    <property type="match status" value="1"/>
</dbReference>
<evidence type="ECO:0000313" key="5">
    <source>
        <dbReference type="Proteomes" id="UP000436006"/>
    </source>
</evidence>